<sequence length="374" mass="39976">MDGRSKRRLGIAGAVAGVGAAGVGAVVAARQYAVGRVRAQPDPEAAEPFGEPRGDALTVLADDGLPLYVEVEEPETPPAPGTPTLVFCHGYCLNLHTWHYQRRDLTGFRRITWDQRSHGRSGRSDPRRATIDQTGADLAAVLRATVGRDEPVVLVGHSMGGMTLMAFAERHPEEFGGRVRGVALVNTSMGDIQQMTLGLPLILAKVAQPLAPRVIRGLGRRGALVDSSRAIGADLAFWVIRRMGFADRTISPTVVDFVERMVRATPFEVIAEFYPTLIGHDKRAALAVLDRVPALVMTGDADLLTPAAHGAEIAAGLTDVVYVAVEPAGHLLPMEHHARVTEAVRALAGRVTAAPPRVPGPARGVEDEPVKEER</sequence>
<feature type="domain" description="AB hydrolase-1" evidence="2">
    <location>
        <begin position="83"/>
        <end position="195"/>
    </location>
</feature>
<feature type="compositionally biased region" description="Low complexity" evidence="1">
    <location>
        <begin position="354"/>
        <end position="363"/>
    </location>
</feature>
<evidence type="ECO:0000313" key="3">
    <source>
        <dbReference type="EMBL" id="ROO91256.1"/>
    </source>
</evidence>
<organism evidence="3 4">
    <name type="scientific">Actinocorallia herbida</name>
    <dbReference type="NCBI Taxonomy" id="58109"/>
    <lineage>
        <taxon>Bacteria</taxon>
        <taxon>Bacillati</taxon>
        <taxon>Actinomycetota</taxon>
        <taxon>Actinomycetes</taxon>
        <taxon>Streptosporangiales</taxon>
        <taxon>Thermomonosporaceae</taxon>
        <taxon>Actinocorallia</taxon>
    </lineage>
</organism>
<dbReference type="Pfam" id="PF00561">
    <property type="entry name" value="Abhydrolase_1"/>
    <property type="match status" value="1"/>
</dbReference>
<dbReference type="InterPro" id="IPR050228">
    <property type="entry name" value="Carboxylesterase_BioH"/>
</dbReference>
<evidence type="ECO:0000313" key="4">
    <source>
        <dbReference type="Proteomes" id="UP000272400"/>
    </source>
</evidence>
<protein>
    <submittedName>
        <fullName evidence="3">Pimeloyl-ACP methyl ester carboxylesterase</fullName>
    </submittedName>
</protein>
<dbReference type="RefSeq" id="WP_123670109.1">
    <property type="nucleotide sequence ID" value="NZ_RJKE01000001.1"/>
</dbReference>
<dbReference type="InterPro" id="IPR000073">
    <property type="entry name" value="AB_hydrolase_1"/>
</dbReference>
<gene>
    <name evidence="3" type="ORF">EDD29_9009</name>
</gene>
<dbReference type="OrthoDB" id="5422338at2"/>
<dbReference type="Gene3D" id="3.40.50.1820">
    <property type="entry name" value="alpha/beta hydrolase"/>
    <property type="match status" value="1"/>
</dbReference>
<dbReference type="PANTHER" id="PTHR43194">
    <property type="entry name" value="HYDROLASE ALPHA/BETA FOLD FAMILY"/>
    <property type="match status" value="1"/>
</dbReference>
<feature type="region of interest" description="Disordered" evidence="1">
    <location>
        <begin position="354"/>
        <end position="374"/>
    </location>
</feature>
<dbReference type="SUPFAM" id="SSF53474">
    <property type="entry name" value="alpha/beta-Hydrolases"/>
    <property type="match status" value="1"/>
</dbReference>
<comment type="caution">
    <text evidence="3">The sequence shown here is derived from an EMBL/GenBank/DDBJ whole genome shotgun (WGS) entry which is preliminary data.</text>
</comment>
<dbReference type="EMBL" id="RJKE01000001">
    <property type="protein sequence ID" value="ROO91256.1"/>
    <property type="molecule type" value="Genomic_DNA"/>
</dbReference>
<accession>A0A3N1DCR0</accession>
<dbReference type="Proteomes" id="UP000272400">
    <property type="component" value="Unassembled WGS sequence"/>
</dbReference>
<keyword evidence="4" id="KW-1185">Reference proteome</keyword>
<dbReference type="AlphaFoldDB" id="A0A3N1DCR0"/>
<feature type="compositionally biased region" description="Basic and acidic residues" evidence="1">
    <location>
        <begin position="364"/>
        <end position="374"/>
    </location>
</feature>
<name>A0A3N1DCR0_9ACTN</name>
<dbReference type="InterPro" id="IPR029058">
    <property type="entry name" value="AB_hydrolase_fold"/>
</dbReference>
<proteinExistence type="predicted"/>
<dbReference type="GO" id="GO:0003824">
    <property type="term" value="F:catalytic activity"/>
    <property type="evidence" value="ECO:0007669"/>
    <property type="project" value="UniProtKB-ARBA"/>
</dbReference>
<dbReference type="PANTHER" id="PTHR43194:SF2">
    <property type="entry name" value="PEROXISOMAL MEMBRANE PROTEIN LPX1"/>
    <property type="match status" value="1"/>
</dbReference>
<evidence type="ECO:0000259" key="2">
    <source>
        <dbReference type="Pfam" id="PF00561"/>
    </source>
</evidence>
<reference evidence="3 4" key="1">
    <citation type="submission" date="2018-11" db="EMBL/GenBank/DDBJ databases">
        <title>Sequencing the genomes of 1000 actinobacteria strains.</title>
        <authorList>
            <person name="Klenk H.-P."/>
        </authorList>
    </citation>
    <scope>NUCLEOTIDE SEQUENCE [LARGE SCALE GENOMIC DNA]</scope>
    <source>
        <strain evidence="3 4">DSM 44254</strain>
    </source>
</reference>
<evidence type="ECO:0000256" key="1">
    <source>
        <dbReference type="SAM" id="MobiDB-lite"/>
    </source>
</evidence>